<organism evidence="7 8">
    <name type="scientific">Byssothecium circinans</name>
    <dbReference type="NCBI Taxonomy" id="147558"/>
    <lineage>
        <taxon>Eukaryota</taxon>
        <taxon>Fungi</taxon>
        <taxon>Dikarya</taxon>
        <taxon>Ascomycota</taxon>
        <taxon>Pezizomycotina</taxon>
        <taxon>Dothideomycetes</taxon>
        <taxon>Pleosporomycetidae</taxon>
        <taxon>Pleosporales</taxon>
        <taxon>Massarineae</taxon>
        <taxon>Massarinaceae</taxon>
        <taxon>Byssothecium</taxon>
    </lineage>
</organism>
<feature type="transmembrane region" description="Helical" evidence="6">
    <location>
        <begin position="75"/>
        <end position="97"/>
    </location>
</feature>
<keyword evidence="8" id="KW-1185">Reference proteome</keyword>
<comment type="subcellular location">
    <subcellularLocation>
        <location evidence="1">Membrane</location>
        <topology evidence="1">Multi-pass membrane protein</topology>
    </subcellularLocation>
</comment>
<reference evidence="7" key="1">
    <citation type="journal article" date="2020" name="Stud. Mycol.">
        <title>101 Dothideomycetes genomes: a test case for predicting lifestyles and emergence of pathogens.</title>
        <authorList>
            <person name="Haridas S."/>
            <person name="Albert R."/>
            <person name="Binder M."/>
            <person name="Bloem J."/>
            <person name="Labutti K."/>
            <person name="Salamov A."/>
            <person name="Andreopoulos B."/>
            <person name="Baker S."/>
            <person name="Barry K."/>
            <person name="Bills G."/>
            <person name="Bluhm B."/>
            <person name="Cannon C."/>
            <person name="Castanera R."/>
            <person name="Culley D."/>
            <person name="Daum C."/>
            <person name="Ezra D."/>
            <person name="Gonzalez J."/>
            <person name="Henrissat B."/>
            <person name="Kuo A."/>
            <person name="Liang C."/>
            <person name="Lipzen A."/>
            <person name="Lutzoni F."/>
            <person name="Magnuson J."/>
            <person name="Mondo S."/>
            <person name="Nolan M."/>
            <person name="Ohm R."/>
            <person name="Pangilinan J."/>
            <person name="Park H.-J."/>
            <person name="Ramirez L."/>
            <person name="Alfaro M."/>
            <person name="Sun H."/>
            <person name="Tritt A."/>
            <person name="Yoshinaga Y."/>
            <person name="Zwiers L.-H."/>
            <person name="Turgeon B."/>
            <person name="Goodwin S."/>
            <person name="Spatafora J."/>
            <person name="Crous P."/>
            <person name="Grigoriev I."/>
        </authorList>
    </citation>
    <scope>NUCLEOTIDE SEQUENCE</scope>
    <source>
        <strain evidence="7">CBS 675.92</strain>
    </source>
</reference>
<dbReference type="PANTHER" id="PTHR31794">
    <property type="entry name" value="AUXIN EFFLUX TRANSPORTER FAMILY PROTEIN (EUROFUNG)"/>
    <property type="match status" value="1"/>
</dbReference>
<accession>A0A6A5UAM3</accession>
<dbReference type="GO" id="GO:0016020">
    <property type="term" value="C:membrane"/>
    <property type="evidence" value="ECO:0007669"/>
    <property type="project" value="UniProtKB-SubCell"/>
</dbReference>
<dbReference type="Pfam" id="PF03547">
    <property type="entry name" value="Mem_trans"/>
    <property type="match status" value="1"/>
</dbReference>
<evidence type="ECO:0000256" key="5">
    <source>
        <dbReference type="SAM" id="MobiDB-lite"/>
    </source>
</evidence>
<feature type="region of interest" description="Disordered" evidence="5">
    <location>
        <begin position="172"/>
        <end position="210"/>
    </location>
</feature>
<feature type="compositionally biased region" description="Acidic residues" evidence="5">
    <location>
        <begin position="177"/>
        <end position="196"/>
    </location>
</feature>
<keyword evidence="3 6" id="KW-1133">Transmembrane helix</keyword>
<dbReference type="OrthoDB" id="191139at2759"/>
<feature type="transmembrane region" description="Helical" evidence="6">
    <location>
        <begin position="340"/>
        <end position="363"/>
    </location>
</feature>
<feature type="transmembrane region" description="Helical" evidence="6">
    <location>
        <begin position="375"/>
        <end position="395"/>
    </location>
</feature>
<dbReference type="GO" id="GO:0055085">
    <property type="term" value="P:transmembrane transport"/>
    <property type="evidence" value="ECO:0007669"/>
    <property type="project" value="InterPro"/>
</dbReference>
<evidence type="ECO:0000256" key="3">
    <source>
        <dbReference type="ARBA" id="ARBA00022989"/>
    </source>
</evidence>
<dbReference type="AlphaFoldDB" id="A0A6A5UAM3"/>
<evidence type="ECO:0008006" key="9">
    <source>
        <dbReference type="Google" id="ProtNLM"/>
    </source>
</evidence>
<dbReference type="PANTHER" id="PTHR31794:SF4">
    <property type="entry name" value="AUXIN EFFLUX TRANSPORTER FAMILY PROTEIN (EUROFUNG)"/>
    <property type="match status" value="1"/>
</dbReference>
<evidence type="ECO:0000256" key="2">
    <source>
        <dbReference type="ARBA" id="ARBA00022692"/>
    </source>
</evidence>
<evidence type="ECO:0000256" key="6">
    <source>
        <dbReference type="SAM" id="Phobius"/>
    </source>
</evidence>
<protein>
    <recommendedName>
        <fullName evidence="9">Auxin efflux carrier</fullName>
    </recommendedName>
</protein>
<name>A0A6A5UAM3_9PLEO</name>
<feature type="transmembrane region" description="Helical" evidence="6">
    <location>
        <begin position="407"/>
        <end position="430"/>
    </location>
</feature>
<keyword evidence="2 6" id="KW-0812">Transmembrane</keyword>
<dbReference type="EMBL" id="ML976980">
    <property type="protein sequence ID" value="KAF1961955.1"/>
    <property type="molecule type" value="Genomic_DNA"/>
</dbReference>
<feature type="transmembrane region" description="Helical" evidence="6">
    <location>
        <begin position="299"/>
        <end position="319"/>
    </location>
</feature>
<feature type="transmembrane region" description="Helical" evidence="6">
    <location>
        <begin position="20"/>
        <end position="38"/>
    </location>
</feature>
<dbReference type="GO" id="GO:0005783">
    <property type="term" value="C:endoplasmic reticulum"/>
    <property type="evidence" value="ECO:0007669"/>
    <property type="project" value="TreeGrafter"/>
</dbReference>
<gene>
    <name evidence="7" type="ORF">CC80DRAFT_488334</name>
</gene>
<keyword evidence="4 6" id="KW-0472">Membrane</keyword>
<sequence length="439" mass="47740">MGIDISELVVPFVGALEASVSVLLTIVFGVLSAQFNLLSVKAAKEVSRTCVRMLLPALLIYKIGSNLHQDTGVRYVPIIIWSISYTLLSLGVGALACRVFKFPSWVKLAVSFNNTTSLPLLLIESLKSTGILNSIILDGDSSTSAFDRAESYFLINAMVSNSLTFALGPRLMRPHDEDEDTNEGDGNKDDDDEQAEDGANGGMERGTDGIINEETSLLPHRVVRYTNGVERRGYRRTLKWLDGLPPWLQSLLNFTHQFVNAPLIGAVVGAIIGLTPPLHRLFFSNSSDGGYLNAWLTSSIKNIGDLFASLQIIVVGVKLSESLLKMKAGEDSGNVPKISLAFITFTRFVVWPLISTPLIWALATKTNLIGDDPMLWFAMMLMPTGPPAMILVVLTDVIRSPEPEKMAIAKLLAISYAITPLICFAVVGSLKASEAAIRQ</sequence>
<feature type="transmembrane region" description="Helical" evidence="6">
    <location>
        <begin position="258"/>
        <end position="279"/>
    </location>
</feature>
<evidence type="ECO:0000313" key="8">
    <source>
        <dbReference type="Proteomes" id="UP000800035"/>
    </source>
</evidence>
<proteinExistence type="predicted"/>
<evidence type="ECO:0000256" key="1">
    <source>
        <dbReference type="ARBA" id="ARBA00004141"/>
    </source>
</evidence>
<evidence type="ECO:0000313" key="7">
    <source>
        <dbReference type="EMBL" id="KAF1961955.1"/>
    </source>
</evidence>
<evidence type="ECO:0000256" key="4">
    <source>
        <dbReference type="ARBA" id="ARBA00023136"/>
    </source>
</evidence>
<dbReference type="Proteomes" id="UP000800035">
    <property type="component" value="Unassembled WGS sequence"/>
</dbReference>
<dbReference type="InterPro" id="IPR004776">
    <property type="entry name" value="Mem_transp_PIN-like"/>
</dbReference>